<dbReference type="InterPro" id="IPR003524">
    <property type="entry name" value="PNAcMuramoyl-5peptid_Trfase"/>
</dbReference>
<comment type="caution">
    <text evidence="10">The sequence shown here is derived from an EMBL/GenBank/DDBJ whole genome shotgun (WGS) entry which is preliminary data.</text>
</comment>
<dbReference type="NCBIfam" id="TIGR00445">
    <property type="entry name" value="mraY"/>
    <property type="match status" value="1"/>
</dbReference>
<keyword evidence="7" id="KW-0573">Peptidoglycan synthesis</keyword>
<dbReference type="InterPro" id="IPR000715">
    <property type="entry name" value="Glycosyl_transferase_4"/>
</dbReference>
<dbReference type="PANTHER" id="PTHR22926:SF5">
    <property type="entry name" value="PHOSPHO-N-ACETYLMURAMOYL-PENTAPEPTIDE-TRANSFERASE HOMOLOG"/>
    <property type="match status" value="1"/>
</dbReference>
<evidence type="ECO:0000313" key="10">
    <source>
        <dbReference type="EMBL" id="HGT71379.1"/>
    </source>
</evidence>
<comment type="pathway">
    <text evidence="7">Cell wall biogenesis; peptidoglycan biosynthesis.</text>
</comment>
<dbReference type="GO" id="GO:0008360">
    <property type="term" value="P:regulation of cell shape"/>
    <property type="evidence" value="ECO:0007669"/>
    <property type="project" value="UniProtKB-KW"/>
</dbReference>
<evidence type="ECO:0000256" key="9">
    <source>
        <dbReference type="PIRSR" id="PIRSR600715-1"/>
    </source>
</evidence>
<feature type="transmembrane region" description="Helical" evidence="7">
    <location>
        <begin position="66"/>
        <end position="86"/>
    </location>
</feature>
<feature type="binding site" evidence="9">
    <location>
        <position position="241"/>
    </location>
    <ligand>
        <name>Mg(2+)</name>
        <dbReference type="ChEBI" id="CHEBI:18420"/>
    </ligand>
</feature>
<dbReference type="GO" id="GO:0046872">
    <property type="term" value="F:metal ion binding"/>
    <property type="evidence" value="ECO:0007669"/>
    <property type="project" value="UniProtKB-KW"/>
</dbReference>
<dbReference type="UniPathway" id="UPA00219"/>
<feature type="binding site" evidence="9">
    <location>
        <position position="181"/>
    </location>
    <ligand>
        <name>Mg(2+)</name>
        <dbReference type="ChEBI" id="CHEBI:18420"/>
    </ligand>
</feature>
<dbReference type="Pfam" id="PF00953">
    <property type="entry name" value="Glycos_transf_4"/>
    <property type="match status" value="1"/>
</dbReference>
<dbReference type="PANTHER" id="PTHR22926">
    <property type="entry name" value="PHOSPHO-N-ACETYLMURAMOYL-PENTAPEPTIDE-TRANSFERASE"/>
    <property type="match status" value="1"/>
</dbReference>
<protein>
    <recommendedName>
        <fullName evidence="7 8">Phospho-N-acetylmuramoyl-pentapeptide-transferase</fullName>
        <ecNumber evidence="7 8">2.7.8.13</ecNumber>
    </recommendedName>
    <alternativeName>
        <fullName evidence="7">UDP-MurNAc-pentapeptide phosphotransferase</fullName>
    </alternativeName>
</protein>
<evidence type="ECO:0000256" key="6">
    <source>
        <dbReference type="ARBA" id="ARBA00023136"/>
    </source>
</evidence>
<dbReference type="GO" id="GO:0008963">
    <property type="term" value="F:phospho-N-acetylmuramoyl-pentapeptide-transferase activity"/>
    <property type="evidence" value="ECO:0007669"/>
    <property type="project" value="UniProtKB-UniRule"/>
</dbReference>
<keyword evidence="7" id="KW-1003">Cell membrane</keyword>
<feature type="transmembrane region" description="Helical" evidence="7">
    <location>
        <begin position="124"/>
        <end position="143"/>
    </location>
</feature>
<feature type="transmembrane region" description="Helical" evidence="7">
    <location>
        <begin position="189"/>
        <end position="207"/>
    </location>
</feature>
<organism evidence="10">
    <name type="scientific">candidate division CPR3 bacterium</name>
    <dbReference type="NCBI Taxonomy" id="2268181"/>
    <lineage>
        <taxon>Bacteria</taxon>
        <taxon>Bacteria division CPR3</taxon>
    </lineage>
</organism>
<keyword evidence="4 7" id="KW-0812">Transmembrane</keyword>
<keyword evidence="6 7" id="KW-0472">Membrane</keyword>
<dbReference type="Pfam" id="PF10555">
    <property type="entry name" value="MraY_sig1"/>
    <property type="match status" value="1"/>
</dbReference>
<keyword evidence="7 9" id="KW-0479">Metal-binding</keyword>
<dbReference type="AlphaFoldDB" id="A0A7C4R5N8"/>
<dbReference type="GO" id="GO:0051301">
    <property type="term" value="P:cell division"/>
    <property type="evidence" value="ECO:0007669"/>
    <property type="project" value="UniProtKB-KW"/>
</dbReference>
<keyword evidence="7" id="KW-0133">Cell shape</keyword>
<evidence type="ECO:0000256" key="8">
    <source>
        <dbReference type="NCBIfam" id="TIGR00445"/>
    </source>
</evidence>
<dbReference type="EC" id="2.7.8.13" evidence="7 8"/>
<dbReference type="EMBL" id="DSYQ01000023">
    <property type="protein sequence ID" value="HGT71379.1"/>
    <property type="molecule type" value="Genomic_DNA"/>
</dbReference>
<dbReference type="GO" id="GO:0005886">
    <property type="term" value="C:plasma membrane"/>
    <property type="evidence" value="ECO:0007669"/>
    <property type="project" value="UniProtKB-SubCell"/>
</dbReference>
<feature type="transmembrane region" description="Helical" evidence="7">
    <location>
        <begin position="12"/>
        <end position="34"/>
    </location>
</feature>
<accession>A0A7C4R5N8</accession>
<dbReference type="HAMAP" id="MF_00038">
    <property type="entry name" value="MraY"/>
    <property type="match status" value="1"/>
</dbReference>
<feature type="transmembrane region" description="Helical" evidence="7">
    <location>
        <begin position="163"/>
        <end position="182"/>
    </location>
</feature>
<sequence length="338" mass="36976">MEQHMGEIIRIAFLTFGAFIVAMIWTPFLSNFLYKYKVSQQIRDKSWDGTDVPIYKKFHEHKAGTPTMGGLLVWVTAAVLTLIFNFDRSQTWLPLFVLVTTGILGAVDDILNMKGKGAVKGLGARPKFIWLIIFSAIGAWWFYTKLGFDILHIPGVGDFHIGLWYIPFFMVVVIGTANAVNITDGLDGLAGGLLGIAFAAFGTIAFFQGQFGLAAFCGAIIGALITFLWFNINPARFFMGDTGAFGLGSTLAVVALLTNSALVLLVVCSLFVIEASSSLIQIFSKKFFKRKVFISAPLHHHLQAKGWEEPKIVMRFWLLGTILAVIGTLIGVIGGGAR</sequence>
<gene>
    <name evidence="7 10" type="primary">mraY</name>
    <name evidence="10" type="ORF">ENT43_03915</name>
</gene>
<reference evidence="10" key="1">
    <citation type="journal article" date="2020" name="mSystems">
        <title>Genome- and Community-Level Interaction Insights into Carbon Utilization and Element Cycling Functions of Hydrothermarchaeota in Hydrothermal Sediment.</title>
        <authorList>
            <person name="Zhou Z."/>
            <person name="Liu Y."/>
            <person name="Xu W."/>
            <person name="Pan J."/>
            <person name="Luo Z.H."/>
            <person name="Li M."/>
        </authorList>
    </citation>
    <scope>NUCLEOTIDE SEQUENCE [LARGE SCALE GENOMIC DNA]</scope>
    <source>
        <strain evidence="10">SpSt-579</strain>
    </source>
</reference>
<keyword evidence="7 9" id="KW-0460">Magnesium</keyword>
<comment type="function">
    <text evidence="7">Catalyzes the initial step of the lipid cycle reactions in the biosynthesis of the cell wall peptidoglycan: transfers peptidoglycan precursor phospho-MurNAc-pentapeptide from UDP-MurNAc-pentapeptide onto the lipid carrier undecaprenyl phosphate, yielding undecaprenyl-pyrophosphoryl-MurNAc-pentapeptide, known as lipid I.</text>
</comment>
<evidence type="ECO:0000256" key="1">
    <source>
        <dbReference type="ARBA" id="ARBA00004141"/>
    </source>
</evidence>
<keyword evidence="7" id="KW-0131">Cell cycle</keyword>
<dbReference type="InterPro" id="IPR018480">
    <property type="entry name" value="PNAcMuramoyl-5peptid_Trfase_CS"/>
</dbReference>
<keyword evidence="7" id="KW-0961">Cell wall biogenesis/degradation</keyword>
<evidence type="ECO:0000256" key="4">
    <source>
        <dbReference type="ARBA" id="ARBA00022692"/>
    </source>
</evidence>
<feature type="transmembrane region" description="Helical" evidence="7">
    <location>
        <begin position="213"/>
        <end position="230"/>
    </location>
</feature>
<dbReference type="GO" id="GO:0071555">
    <property type="term" value="P:cell wall organization"/>
    <property type="evidence" value="ECO:0007669"/>
    <property type="project" value="UniProtKB-KW"/>
</dbReference>
<dbReference type="PROSITE" id="PS01348">
    <property type="entry name" value="MRAY_2"/>
    <property type="match status" value="1"/>
</dbReference>
<keyword evidence="3 7" id="KW-0808">Transferase</keyword>
<comment type="cofactor">
    <cofactor evidence="7 9">
        <name>Mg(2+)</name>
        <dbReference type="ChEBI" id="CHEBI:18420"/>
    </cofactor>
</comment>
<dbReference type="CDD" id="cd06852">
    <property type="entry name" value="GT_MraY"/>
    <property type="match status" value="1"/>
</dbReference>
<name>A0A7C4R5N8_UNCC3</name>
<comment type="similarity">
    <text evidence="2 7">Belongs to the glycosyltransferase 4 family. MraY subfamily.</text>
</comment>
<proteinExistence type="inferred from homology"/>
<dbReference type="GO" id="GO:0009252">
    <property type="term" value="P:peptidoglycan biosynthetic process"/>
    <property type="evidence" value="ECO:0007669"/>
    <property type="project" value="UniProtKB-UniRule"/>
</dbReference>
<comment type="subcellular location">
    <subcellularLocation>
        <location evidence="7">Cell membrane</location>
        <topology evidence="7">Multi-pass membrane protein</topology>
    </subcellularLocation>
    <subcellularLocation>
        <location evidence="1">Membrane</location>
        <topology evidence="1">Multi-pass membrane protein</topology>
    </subcellularLocation>
</comment>
<evidence type="ECO:0000256" key="2">
    <source>
        <dbReference type="ARBA" id="ARBA00005583"/>
    </source>
</evidence>
<comment type="catalytic activity">
    <reaction evidence="7">
        <text>UDP-N-acetyl-alpha-D-muramoyl-L-alanyl-gamma-D-glutamyl-meso-2,6-diaminopimeloyl-D-alanyl-D-alanine + di-trans,octa-cis-undecaprenyl phosphate = di-trans,octa-cis-undecaprenyl diphospho-N-acetyl-alpha-D-muramoyl-L-alanyl-D-glutamyl-meso-2,6-diaminopimeloyl-D-alanyl-D-alanine + UMP</text>
        <dbReference type="Rhea" id="RHEA:28386"/>
        <dbReference type="ChEBI" id="CHEBI:57865"/>
        <dbReference type="ChEBI" id="CHEBI:60392"/>
        <dbReference type="ChEBI" id="CHEBI:61386"/>
        <dbReference type="ChEBI" id="CHEBI:61387"/>
        <dbReference type="EC" id="2.7.8.13"/>
    </reaction>
</comment>
<evidence type="ECO:0000256" key="7">
    <source>
        <dbReference type="HAMAP-Rule" id="MF_00038"/>
    </source>
</evidence>
<comment type="caution">
    <text evidence="7">Lacks conserved residue(s) required for the propagation of feature annotation.</text>
</comment>
<evidence type="ECO:0000256" key="3">
    <source>
        <dbReference type="ARBA" id="ARBA00022679"/>
    </source>
</evidence>
<feature type="transmembrane region" description="Helical" evidence="7">
    <location>
        <begin position="316"/>
        <end position="337"/>
    </location>
</feature>
<keyword evidence="5 7" id="KW-1133">Transmembrane helix</keyword>
<keyword evidence="7" id="KW-0132">Cell division</keyword>
<evidence type="ECO:0000256" key="5">
    <source>
        <dbReference type="ARBA" id="ARBA00022989"/>
    </source>
</evidence>